<name>A0A5P9WAK1_PSEAI</name>
<protein>
    <submittedName>
        <fullName evidence="2">Uncharacterized protein</fullName>
    </submittedName>
</protein>
<dbReference type="AlphaFoldDB" id="A0A5P9WAK1"/>
<feature type="region of interest" description="Disordered" evidence="1">
    <location>
        <begin position="129"/>
        <end position="177"/>
    </location>
</feature>
<accession>A0A5P9WAK1</accession>
<reference evidence="2" key="1">
    <citation type="submission" date="2019-09" db="EMBL/GenBank/DDBJ databases">
        <authorList>
            <person name="Li Z."/>
        </authorList>
    </citation>
    <scope>NUCLEOTIDE SEQUENCE</scope>
    <source>
        <strain evidence="2">PAB546</strain>
        <plasmid evidence="2">pNK546-KPC</plasmid>
    </source>
</reference>
<gene>
    <name evidence="2" type="ORF">pNK546KPC_0273</name>
</gene>
<organism evidence="2">
    <name type="scientific">Pseudomonas aeruginosa</name>
    <dbReference type="NCBI Taxonomy" id="287"/>
    <lineage>
        <taxon>Bacteria</taxon>
        <taxon>Pseudomonadati</taxon>
        <taxon>Pseudomonadota</taxon>
        <taxon>Gammaproteobacteria</taxon>
        <taxon>Pseudomonadales</taxon>
        <taxon>Pseudomonadaceae</taxon>
        <taxon>Pseudomonas</taxon>
    </lineage>
</organism>
<geneLocation type="plasmid" evidence="2">
    <name>pNK546-KPC</name>
</geneLocation>
<evidence type="ECO:0000313" key="2">
    <source>
        <dbReference type="EMBL" id="QFX78483.1"/>
    </source>
</evidence>
<feature type="compositionally biased region" description="Basic and acidic residues" evidence="1">
    <location>
        <begin position="55"/>
        <end position="70"/>
    </location>
</feature>
<keyword evidence="2" id="KW-0614">Plasmid</keyword>
<feature type="compositionally biased region" description="Polar residues" evidence="1">
    <location>
        <begin position="92"/>
        <end position="103"/>
    </location>
</feature>
<dbReference type="EMBL" id="MN433457">
    <property type="protein sequence ID" value="QFX78483.1"/>
    <property type="molecule type" value="Genomic_DNA"/>
</dbReference>
<sequence>MSAQSIPARRRSTHLFGISHTVHRIPVAKTEQGFAVSHEKRGAHKNPVTVAIGSELERSPDSGREDERSFTHRSGNSGPFCVVPITDHASRAGNTGRSPNSGRNIGPGLPLKTLPRKSAERADVVFPGWIDAPRGENRAGSPYTEFRSPSASLAGALPGAHQNPELNGVASSGTLRS</sequence>
<proteinExistence type="predicted"/>
<evidence type="ECO:0000256" key="1">
    <source>
        <dbReference type="SAM" id="MobiDB-lite"/>
    </source>
</evidence>
<feature type="region of interest" description="Disordered" evidence="1">
    <location>
        <begin position="50"/>
        <end position="116"/>
    </location>
</feature>